<dbReference type="Gene3D" id="3.40.190.10">
    <property type="entry name" value="Periplasmic binding protein-like II"/>
    <property type="match status" value="2"/>
</dbReference>
<dbReference type="InterPro" id="IPR001638">
    <property type="entry name" value="Solute-binding_3/MltF_N"/>
</dbReference>
<evidence type="ECO:0000259" key="2">
    <source>
        <dbReference type="Pfam" id="PF00497"/>
    </source>
</evidence>
<dbReference type="Proteomes" id="UP000317365">
    <property type="component" value="Chromosome"/>
</dbReference>
<reference evidence="4" key="2">
    <citation type="journal article" date="2020" name="Int. J. Syst. Evol. Microbiol.">
        <title>Genomic insights into a novel species Rhodoferax aquaticus sp. nov., isolated from freshwater.</title>
        <authorList>
            <person name="Li T."/>
            <person name="Zhuo Y."/>
            <person name="Jin C.Z."/>
            <person name="Wu X."/>
            <person name="Ko S.R."/>
            <person name="Jin F.J."/>
            <person name="Ahn C.Y."/>
            <person name="Oh H.M."/>
            <person name="Lee H.G."/>
            <person name="Jin L."/>
        </authorList>
    </citation>
    <scope>NUCLEOTIDE SEQUENCE [LARGE SCALE GENOMIC DNA]</scope>
    <source>
        <strain evidence="4">Gr-4</strain>
    </source>
</reference>
<evidence type="ECO:0000313" key="3">
    <source>
        <dbReference type="EMBL" id="QDL52795.1"/>
    </source>
</evidence>
<protein>
    <submittedName>
        <fullName evidence="3">Transporter substrate-binding domain-containing protein</fullName>
    </submittedName>
</protein>
<proteinExistence type="predicted"/>
<dbReference type="PANTHER" id="PTHR35936:SF6">
    <property type="entry name" value="AMINO ACID ABC TRANSPORTER SUBSTRATE-BINDING PAAT FAMILY PROTEIN"/>
    <property type="match status" value="1"/>
</dbReference>
<dbReference type="PANTHER" id="PTHR35936">
    <property type="entry name" value="MEMBRANE-BOUND LYTIC MUREIN TRANSGLYCOSYLASE F"/>
    <property type="match status" value="1"/>
</dbReference>
<keyword evidence="4" id="KW-1185">Reference proteome</keyword>
<reference evidence="4" key="1">
    <citation type="submission" date="2019-02" db="EMBL/GenBank/DDBJ databases">
        <title>Complete genome sequence of Rhodoferax sp. Gr-4.</title>
        <authorList>
            <person name="Jin L."/>
        </authorList>
    </citation>
    <scope>NUCLEOTIDE SEQUENCE [LARGE SCALE GENOMIC DNA]</scope>
    <source>
        <strain evidence="4">Gr-4</strain>
    </source>
</reference>
<keyword evidence="1" id="KW-0732">Signal</keyword>
<accession>A0A515EJF6</accession>
<evidence type="ECO:0000313" key="4">
    <source>
        <dbReference type="Proteomes" id="UP000317365"/>
    </source>
</evidence>
<dbReference type="AlphaFoldDB" id="A0A515EJF6"/>
<name>A0A515EJF6_9BURK</name>
<gene>
    <name evidence="3" type="ORF">EXZ61_00610</name>
</gene>
<evidence type="ECO:0000256" key="1">
    <source>
        <dbReference type="ARBA" id="ARBA00022729"/>
    </source>
</evidence>
<dbReference type="EMBL" id="CP036282">
    <property type="protein sequence ID" value="QDL52795.1"/>
    <property type="molecule type" value="Genomic_DNA"/>
</dbReference>
<organism evidence="3 4">
    <name type="scientific">Rhodoferax aquaticus</name>
    <dbReference type="NCBI Taxonomy" id="2527691"/>
    <lineage>
        <taxon>Bacteria</taxon>
        <taxon>Pseudomonadati</taxon>
        <taxon>Pseudomonadota</taxon>
        <taxon>Betaproteobacteria</taxon>
        <taxon>Burkholderiales</taxon>
        <taxon>Comamonadaceae</taxon>
        <taxon>Rhodoferax</taxon>
    </lineage>
</organism>
<dbReference type="Pfam" id="PF00497">
    <property type="entry name" value="SBP_bac_3"/>
    <property type="match status" value="1"/>
</dbReference>
<dbReference type="KEGG" id="rhg:EXZ61_00610"/>
<sequence>MWSIQFKGFMRRLWAFIVCVLLLGSARAQERITLVGEDDWYPYAAARHGKAHGLGVDIITAAYQSVGVEVNFRTMPYARCMAQVKAGQELGCFDSAPDSQLNADYLFHQTPLFDATIGIYAMASSKERNLAPQHLKGQRVGFTNGYTYGDAVELDHSIARDVARTDLLNLRKLLLGRTAYSLVYTRVVDHLQATHPQELGGKIKQVGVVMNTRLFVSFSKLRPESARYAKLLDQGLKNLHTDHSYAQILQRWNTAPP</sequence>
<dbReference type="SUPFAM" id="SSF53850">
    <property type="entry name" value="Periplasmic binding protein-like II"/>
    <property type="match status" value="1"/>
</dbReference>
<dbReference type="RefSeq" id="WP_142808247.1">
    <property type="nucleotide sequence ID" value="NZ_CP036282.1"/>
</dbReference>
<feature type="domain" description="Solute-binding protein family 3/N-terminal" evidence="2">
    <location>
        <begin position="33"/>
        <end position="253"/>
    </location>
</feature>